<dbReference type="GO" id="GO:0044780">
    <property type="term" value="P:bacterial-type flagellum assembly"/>
    <property type="evidence" value="ECO:0007669"/>
    <property type="project" value="InterPro"/>
</dbReference>
<organism evidence="2 3">
    <name type="scientific">Micavibrio aeruginosavorus (strain ARL-13)</name>
    <dbReference type="NCBI Taxonomy" id="856793"/>
    <lineage>
        <taxon>Bacteria</taxon>
        <taxon>Pseudomonadati</taxon>
        <taxon>Bdellovibrionota</taxon>
        <taxon>Bdellovibrionia</taxon>
        <taxon>Bdellovibrionales</taxon>
        <taxon>Pseudobdellovibrionaceae</taxon>
        <taxon>Micavibrio</taxon>
    </lineage>
</organism>
<keyword evidence="3" id="KW-1185">Reference proteome</keyword>
<dbReference type="AlphaFoldDB" id="G2KRS2"/>
<keyword evidence="2" id="KW-0282">Flagellum</keyword>
<dbReference type="Proteomes" id="UP000009286">
    <property type="component" value="Chromosome"/>
</dbReference>
<reference evidence="2 3" key="1">
    <citation type="journal article" date="2011" name="BMC Genomics">
        <title>Genomic insights into an obligate epibiotic bacterial predator: Micavibrio aeruginosavorus ARL-13.</title>
        <authorList>
            <person name="Wang Z."/>
            <person name="Kadouri D."/>
            <person name="Wu M."/>
        </authorList>
    </citation>
    <scope>NUCLEOTIDE SEQUENCE [LARGE SCALE GENOMIC DNA]</scope>
    <source>
        <strain evidence="2 3">ARL-13</strain>
    </source>
</reference>
<dbReference type="NCBIfam" id="TIGR03170">
    <property type="entry name" value="flgA_cterm"/>
    <property type="match status" value="1"/>
</dbReference>
<dbReference type="Gene3D" id="2.30.30.760">
    <property type="match status" value="1"/>
</dbReference>
<dbReference type="RefSeq" id="WP_014103253.1">
    <property type="nucleotide sequence ID" value="NC_016026.1"/>
</dbReference>
<evidence type="ECO:0000259" key="1">
    <source>
        <dbReference type="Pfam" id="PF13144"/>
    </source>
</evidence>
<gene>
    <name evidence="2" type="primary">flgA</name>
    <name evidence="2" type="ordered locus">MICA_1717</name>
</gene>
<feature type="domain" description="Flagella basal body P-ring formation protein FlgA SAF" evidence="1">
    <location>
        <begin position="200"/>
        <end position="321"/>
    </location>
</feature>
<dbReference type="Pfam" id="PF13144">
    <property type="entry name" value="ChapFlgA"/>
    <property type="match status" value="1"/>
</dbReference>
<dbReference type="STRING" id="856793.MICA_1717"/>
<evidence type="ECO:0000313" key="2">
    <source>
        <dbReference type="EMBL" id="AEP10030.1"/>
    </source>
</evidence>
<dbReference type="InterPro" id="IPR017585">
    <property type="entry name" value="SAF_FlgA"/>
</dbReference>
<dbReference type="HOGENOM" id="CLU_061553_0_0_5"/>
<keyword evidence="2" id="KW-0969">Cilium</keyword>
<dbReference type="PANTHER" id="PTHR36307">
    <property type="entry name" value="FLAGELLA BASAL BODY P-RING FORMATION PROTEIN FLGA"/>
    <property type="match status" value="1"/>
</dbReference>
<dbReference type="EMBL" id="CP002382">
    <property type="protein sequence ID" value="AEP10030.1"/>
    <property type="molecule type" value="Genomic_DNA"/>
</dbReference>
<proteinExistence type="predicted"/>
<name>G2KRS2_MICAA</name>
<evidence type="ECO:0000313" key="3">
    <source>
        <dbReference type="Proteomes" id="UP000009286"/>
    </source>
</evidence>
<dbReference type="CDD" id="cd11614">
    <property type="entry name" value="SAF_CpaB_FlgA_like"/>
    <property type="match status" value="1"/>
</dbReference>
<dbReference type="PANTHER" id="PTHR36307:SF1">
    <property type="entry name" value="FLAGELLA BASAL BODY P-RING FORMATION PROTEIN FLGA"/>
    <property type="match status" value="1"/>
</dbReference>
<accession>G2KRS2</accession>
<dbReference type="eggNOG" id="COG1261">
    <property type="taxonomic scope" value="Bacteria"/>
</dbReference>
<dbReference type="OrthoDB" id="5323072at2"/>
<sequence>MKQTILTSLDMAARISVLALALVLAAFIAVAGARTAHAASLKQDVVLDQGALTVGHLFDNAGRNAAYILGPGPNAGETLTLNASSLLRIAMALDLDWRPASPTDKITVTRAATIIPTSDIESALEEKLSEHGLTGNFSAYINGTNHDIILPVDQAATVEIDEMRYDPRTSTFTATVYAPSRDKSTVKLPVSGQVRQMISVPVLKSALRNGDLIGMNDLDFIEMYVKDIGSDVITDAQKLINMTPRRVAIAGQPVRAMDIQRPELVSRGKNVTIIFKTGPMMLTATGRALQNGANGDLVRVTNLASNIQVDAVVTGSHEVTVTE</sequence>
<keyword evidence="2" id="KW-0966">Cell projection</keyword>
<dbReference type="InterPro" id="IPR039246">
    <property type="entry name" value="Flagellar_FlgA"/>
</dbReference>
<dbReference type="KEGG" id="mai:MICA_1717"/>
<protein>
    <submittedName>
        <fullName evidence="2">Flagella basal body P-ring formation protein FlgA</fullName>
    </submittedName>
</protein>